<dbReference type="EMBL" id="VDFN01000002">
    <property type="protein sequence ID" value="MQS44620.1"/>
    <property type="molecule type" value="Genomic_DNA"/>
</dbReference>
<organism evidence="2 3">
    <name type="scientific">Companilactobacillus mishanensis</name>
    <dbReference type="NCBI Taxonomy" id="2486008"/>
    <lineage>
        <taxon>Bacteria</taxon>
        <taxon>Bacillati</taxon>
        <taxon>Bacillota</taxon>
        <taxon>Bacilli</taxon>
        <taxon>Lactobacillales</taxon>
        <taxon>Lactobacillaceae</taxon>
        <taxon>Companilactobacillus</taxon>
    </lineage>
</organism>
<accession>A0ABW9P603</accession>
<dbReference type="Pfam" id="PF13472">
    <property type="entry name" value="Lipase_GDSL_2"/>
    <property type="match status" value="1"/>
</dbReference>
<dbReference type="InterPro" id="IPR045136">
    <property type="entry name" value="Iah1-like"/>
</dbReference>
<comment type="caution">
    <text evidence="2">The sequence shown here is derived from an EMBL/GenBank/DDBJ whole genome shotgun (WGS) entry which is preliminary data.</text>
</comment>
<dbReference type="Proteomes" id="UP000436655">
    <property type="component" value="Unassembled WGS sequence"/>
</dbReference>
<dbReference type="PANTHER" id="PTHR14209:SF19">
    <property type="entry name" value="ISOAMYL ACETATE-HYDROLYZING ESTERASE 1 HOMOLOG"/>
    <property type="match status" value="1"/>
</dbReference>
<feature type="domain" description="SGNH hydrolase-type esterase" evidence="1">
    <location>
        <begin position="6"/>
        <end position="171"/>
    </location>
</feature>
<reference evidence="2 3" key="1">
    <citation type="journal article" date="2019" name="Syst. Appl. Microbiol.">
        <title>Polyphasic characterization of two novel Lactobacillus spp. isolated from blown salami packages: Description of Lactobacillus halodurans sp. nov. and Lactobacillus salsicarnum sp. nov.</title>
        <authorList>
            <person name="Schuster J.A."/>
            <person name="Klingl A."/>
            <person name="Vogel R.F."/>
            <person name="Ehrmann M.A."/>
        </authorList>
    </citation>
    <scope>NUCLEOTIDE SEQUENCE [LARGE SCALE GENOMIC DNA]</scope>
    <source>
        <strain evidence="2 3">TMW 1.2098</strain>
    </source>
</reference>
<dbReference type="InterPro" id="IPR013830">
    <property type="entry name" value="SGNH_hydro"/>
</dbReference>
<dbReference type="SUPFAM" id="SSF52266">
    <property type="entry name" value="SGNH hydrolase"/>
    <property type="match status" value="1"/>
</dbReference>
<evidence type="ECO:0000313" key="2">
    <source>
        <dbReference type="EMBL" id="MQS44620.1"/>
    </source>
</evidence>
<dbReference type="RefSeq" id="WP_125704837.1">
    <property type="nucleotide sequence ID" value="NZ_JBHTOO010000023.1"/>
</dbReference>
<name>A0ABW9P603_9LACO</name>
<sequence length="193" mass="21750">MKRIVLFGDSIMAGYHDGMISGELTNRIKKAFPDDKIINISVPGYKTTNAVSVLNHCVKLKPDVCVIGFGANDISTADEMKPGKFASNLSNIIEEIGYNKSVLVSPPYTNWRVNPDRPWTRQLQFELVTEHLSKQLQVPYVDLLHKMTEDPKVDSLIRPDGVHFTKRGYDLLEQEIVPKIQETLVKQNALVSN</sequence>
<protein>
    <submittedName>
        <fullName evidence="2">Lipase</fullName>
    </submittedName>
</protein>
<evidence type="ECO:0000259" key="1">
    <source>
        <dbReference type="Pfam" id="PF13472"/>
    </source>
</evidence>
<dbReference type="Gene3D" id="3.40.50.1110">
    <property type="entry name" value="SGNH hydrolase"/>
    <property type="match status" value="1"/>
</dbReference>
<evidence type="ECO:0000313" key="3">
    <source>
        <dbReference type="Proteomes" id="UP000436655"/>
    </source>
</evidence>
<keyword evidence="3" id="KW-1185">Reference proteome</keyword>
<proteinExistence type="predicted"/>
<dbReference type="PANTHER" id="PTHR14209">
    <property type="entry name" value="ISOAMYL ACETATE-HYDROLYZING ESTERASE 1"/>
    <property type="match status" value="1"/>
</dbReference>
<dbReference type="InterPro" id="IPR036514">
    <property type="entry name" value="SGNH_hydro_sf"/>
</dbReference>
<gene>
    <name evidence="2" type="ORF">FHL03_03870</name>
</gene>